<keyword evidence="11" id="KW-1185">Reference proteome</keyword>
<proteinExistence type="inferred from homology"/>
<keyword evidence="8" id="KW-0812">Transmembrane</keyword>
<comment type="similarity">
    <text evidence="5">Belongs to the Rap family.</text>
</comment>
<evidence type="ECO:0000256" key="1">
    <source>
        <dbReference type="ARBA" id="ARBA00004496"/>
    </source>
</evidence>
<comment type="caution">
    <text evidence="10">The sequence shown here is derived from an EMBL/GenBank/DDBJ whole genome shotgun (WGS) entry which is preliminary data.</text>
</comment>
<dbReference type="SMART" id="SM00028">
    <property type="entry name" value="TPR"/>
    <property type="match status" value="6"/>
</dbReference>
<dbReference type="SUPFAM" id="SSF48452">
    <property type="entry name" value="TPR-like"/>
    <property type="match status" value="2"/>
</dbReference>
<dbReference type="EMBL" id="JBHSFV010000006">
    <property type="protein sequence ID" value="MFC4634405.1"/>
    <property type="molecule type" value="Genomic_DNA"/>
</dbReference>
<evidence type="ECO:0000256" key="3">
    <source>
        <dbReference type="ARBA" id="ARBA00022737"/>
    </source>
</evidence>
<dbReference type="SUPFAM" id="SSF46894">
    <property type="entry name" value="C-terminal effector domain of the bipartite response regulators"/>
    <property type="match status" value="1"/>
</dbReference>
<feature type="transmembrane region" description="Helical" evidence="8">
    <location>
        <begin position="402"/>
        <end position="421"/>
    </location>
</feature>
<keyword evidence="9" id="KW-0732">Signal</keyword>
<gene>
    <name evidence="10" type="ORF">ACFO3O_10835</name>
</gene>
<dbReference type="InterPro" id="IPR016032">
    <property type="entry name" value="Sig_transdc_resp-reg_C-effctor"/>
</dbReference>
<evidence type="ECO:0000256" key="8">
    <source>
        <dbReference type="SAM" id="Phobius"/>
    </source>
</evidence>
<dbReference type="InterPro" id="IPR011990">
    <property type="entry name" value="TPR-like_helical_dom_sf"/>
</dbReference>
<protein>
    <submittedName>
        <fullName evidence="10">Tetratricopeptide repeat protein</fullName>
    </submittedName>
</protein>
<dbReference type="Proteomes" id="UP001596043">
    <property type="component" value="Unassembled WGS sequence"/>
</dbReference>
<feature type="signal peptide" evidence="9">
    <location>
        <begin position="1"/>
        <end position="19"/>
    </location>
</feature>
<sequence>MNFRILFLALFFVSYGMFAQQQKVIDSLETVVSKQADSLKVYTYSELIQLLVRSDIEKATSYLDKEITLATRLGKPELLARAKMDAGNYYSVKADFIAAEKAYQEASELYGKNNDSLGVAKVYNNMTRVLFYQGNLEGALEMALEAAKINERLNPNKTELIGNYLSIGNTQSALGRYKSSLAYYQKAEKIALEEGSPLRLAQVRHNLGENMKWLERYQEALPYFEQNIAYYESIGNEFKLANTYNSLGTVYFEMDSIQKSKPYFEKSYAISKKLGSQQGMAFNARNLGRISLKNKNPQKALDYYIVGMNHSIASNSKSILVADYNNVASAYVALGDYKNAYLYKEKYQQLNDSIYKKENIDKLSELEIKYQTEKKEAEILLQDKEIKTLNLQAKNDQLTKTLFGIGMFSFLAIAGLLYFGFKQRIKKNKIAQEKQEAVLKQEIAFKKKELTSQTLHLVQKNVFIQELKENLEKIKQSPELFKIEFRRLVLLLKKESAEDKDWEVFKSYFSEVHNNFDIRLKEIANDISEKEIRLASFLRMNLETKEIASMFNVLPDSVLKSKYRLKKKLGLDKEQDLGAFLNAI</sequence>
<dbReference type="PANTHER" id="PTHR46630">
    <property type="entry name" value="TETRATRICOPEPTIDE REPEAT PROTEIN 29"/>
    <property type="match status" value="1"/>
</dbReference>
<organism evidence="10 11">
    <name type="scientific">Dokdonia ponticola</name>
    <dbReference type="NCBI Taxonomy" id="2041041"/>
    <lineage>
        <taxon>Bacteria</taxon>
        <taxon>Pseudomonadati</taxon>
        <taxon>Bacteroidota</taxon>
        <taxon>Flavobacteriia</taxon>
        <taxon>Flavobacteriales</taxon>
        <taxon>Flavobacteriaceae</taxon>
        <taxon>Dokdonia</taxon>
    </lineage>
</organism>
<dbReference type="PROSITE" id="PS50005">
    <property type="entry name" value="TPR"/>
    <property type="match status" value="1"/>
</dbReference>
<comment type="subcellular location">
    <subcellularLocation>
        <location evidence="1">Cytoplasm</location>
    </subcellularLocation>
</comment>
<evidence type="ECO:0000256" key="4">
    <source>
        <dbReference type="ARBA" id="ARBA00022803"/>
    </source>
</evidence>
<dbReference type="InterPro" id="IPR051476">
    <property type="entry name" value="Bac_ResReg_Asp_Phosphatase"/>
</dbReference>
<keyword evidence="2" id="KW-0963">Cytoplasm</keyword>
<dbReference type="RefSeq" id="WP_379978632.1">
    <property type="nucleotide sequence ID" value="NZ_JBHSFV010000006.1"/>
</dbReference>
<accession>A0ABV9HY58</accession>
<feature type="coiled-coil region" evidence="7">
    <location>
        <begin position="356"/>
        <end position="383"/>
    </location>
</feature>
<keyword evidence="8" id="KW-1133">Transmembrane helix</keyword>
<evidence type="ECO:0000313" key="11">
    <source>
        <dbReference type="Proteomes" id="UP001596043"/>
    </source>
</evidence>
<evidence type="ECO:0000256" key="5">
    <source>
        <dbReference type="ARBA" id="ARBA00038253"/>
    </source>
</evidence>
<name>A0ABV9HY58_9FLAO</name>
<reference evidence="11" key="1">
    <citation type="journal article" date="2019" name="Int. J. Syst. Evol. Microbiol.">
        <title>The Global Catalogue of Microorganisms (GCM) 10K type strain sequencing project: providing services to taxonomists for standard genome sequencing and annotation.</title>
        <authorList>
            <consortium name="The Broad Institute Genomics Platform"/>
            <consortium name="The Broad Institute Genome Sequencing Center for Infectious Disease"/>
            <person name="Wu L."/>
            <person name="Ma J."/>
        </authorList>
    </citation>
    <scope>NUCLEOTIDE SEQUENCE [LARGE SCALE GENOMIC DNA]</scope>
    <source>
        <strain evidence="11">YJ-61-S</strain>
    </source>
</reference>
<keyword evidence="8" id="KW-0472">Membrane</keyword>
<evidence type="ECO:0000256" key="2">
    <source>
        <dbReference type="ARBA" id="ARBA00022490"/>
    </source>
</evidence>
<dbReference type="InterPro" id="IPR019734">
    <property type="entry name" value="TPR_rpt"/>
</dbReference>
<dbReference type="Gene3D" id="1.25.40.10">
    <property type="entry name" value="Tetratricopeptide repeat domain"/>
    <property type="match status" value="2"/>
</dbReference>
<keyword evidence="3" id="KW-0677">Repeat</keyword>
<evidence type="ECO:0000256" key="6">
    <source>
        <dbReference type="PROSITE-ProRule" id="PRU00339"/>
    </source>
</evidence>
<feature type="chain" id="PRO_5045888600" evidence="9">
    <location>
        <begin position="20"/>
        <end position="584"/>
    </location>
</feature>
<evidence type="ECO:0000256" key="9">
    <source>
        <dbReference type="SAM" id="SignalP"/>
    </source>
</evidence>
<evidence type="ECO:0000313" key="10">
    <source>
        <dbReference type="EMBL" id="MFC4634405.1"/>
    </source>
</evidence>
<feature type="repeat" description="TPR" evidence="6">
    <location>
        <begin position="241"/>
        <end position="274"/>
    </location>
</feature>
<keyword evidence="7" id="KW-0175">Coiled coil</keyword>
<dbReference type="Pfam" id="PF13424">
    <property type="entry name" value="TPR_12"/>
    <property type="match status" value="2"/>
</dbReference>
<keyword evidence="4 6" id="KW-0802">TPR repeat</keyword>
<evidence type="ECO:0000256" key="7">
    <source>
        <dbReference type="SAM" id="Coils"/>
    </source>
</evidence>
<dbReference type="PANTHER" id="PTHR46630:SF1">
    <property type="entry name" value="TETRATRICOPEPTIDE REPEAT PROTEIN 29"/>
    <property type="match status" value="1"/>
</dbReference>